<name>A0ABX9VZM3_9GAMM</name>
<dbReference type="EMBL" id="RHGB01000036">
    <property type="protein sequence ID" value="RNL57508.1"/>
    <property type="molecule type" value="Genomic_DNA"/>
</dbReference>
<protein>
    <recommendedName>
        <fullName evidence="3">Quinol monooxygenase YgiN</fullName>
    </recommendedName>
</protein>
<organism evidence="1 2">
    <name type="scientific">Zhongshania marina</name>
    <dbReference type="NCBI Taxonomy" id="2304603"/>
    <lineage>
        <taxon>Bacteria</taxon>
        <taxon>Pseudomonadati</taxon>
        <taxon>Pseudomonadota</taxon>
        <taxon>Gammaproteobacteria</taxon>
        <taxon>Cellvibrionales</taxon>
        <taxon>Spongiibacteraceae</taxon>
        <taxon>Zhongshania</taxon>
    </lineage>
</organism>
<evidence type="ECO:0000313" key="2">
    <source>
        <dbReference type="Proteomes" id="UP000274695"/>
    </source>
</evidence>
<evidence type="ECO:0000313" key="1">
    <source>
        <dbReference type="EMBL" id="RNL57508.1"/>
    </source>
</evidence>
<evidence type="ECO:0008006" key="3">
    <source>
        <dbReference type="Google" id="ProtNLM"/>
    </source>
</evidence>
<dbReference type="Proteomes" id="UP000274695">
    <property type="component" value="Unassembled WGS sequence"/>
</dbReference>
<sequence>MKIFNPMRKASIYLTVFLFILMNASISRSEVPKQETIMKEASYIPFEAKSGQDKELTAFLKEGATLVAQTEPNTLYWYALKKNDGSFGIFDFFPNEAGRSEHFAGKVAAALNTNADTLVEHGWDKGVVANISNFSVLSYKEPDTDLENATSATYILLKAQPGKEQELQQLLIGAASVVAETEPKTLLWTSLKLDSNTFGIFDTFTDESGREAHFAGKVAGALKAQADDLVVGGWDNGVLNNIHNFEIIAEAGK</sequence>
<proteinExistence type="predicted"/>
<keyword evidence="2" id="KW-1185">Reference proteome</keyword>
<reference evidence="1 2" key="1">
    <citation type="submission" date="2018-10" db="EMBL/GenBank/DDBJ databases">
        <title>Draft genome sequence of Zhongshania sp. DSW25-10.</title>
        <authorList>
            <person name="Oh J."/>
        </authorList>
    </citation>
    <scope>NUCLEOTIDE SEQUENCE [LARGE SCALE GENOMIC DNA]</scope>
    <source>
        <strain evidence="1 2">DSW25-10</strain>
    </source>
</reference>
<gene>
    <name evidence="1" type="ORF">D0911_18750</name>
</gene>
<dbReference type="Gene3D" id="3.30.70.100">
    <property type="match status" value="2"/>
</dbReference>
<comment type="caution">
    <text evidence="1">The sequence shown here is derived from an EMBL/GenBank/DDBJ whole genome shotgun (WGS) entry which is preliminary data.</text>
</comment>
<accession>A0ABX9VZM3</accession>
<dbReference type="RefSeq" id="WP_123183781.1">
    <property type="nucleotide sequence ID" value="NZ_RHGB01000036.1"/>
</dbReference>
<dbReference type="SUPFAM" id="SSF54909">
    <property type="entry name" value="Dimeric alpha+beta barrel"/>
    <property type="match status" value="2"/>
</dbReference>
<dbReference type="InterPro" id="IPR011008">
    <property type="entry name" value="Dimeric_a/b-barrel"/>
</dbReference>